<proteinExistence type="predicted"/>
<dbReference type="GO" id="GO:0032259">
    <property type="term" value="P:methylation"/>
    <property type="evidence" value="ECO:0007669"/>
    <property type="project" value="UniProtKB-KW"/>
</dbReference>
<dbReference type="AlphaFoldDB" id="A0A7W9UWN0"/>
<protein>
    <submittedName>
        <fullName evidence="2">SAM-dependent methyltransferase</fullName>
    </submittedName>
</protein>
<reference evidence="2 3" key="1">
    <citation type="submission" date="2020-08" db="EMBL/GenBank/DDBJ databases">
        <title>Genomic Encyclopedia of Type Strains, Phase III (KMG-III): the genomes of soil and plant-associated and newly described type strains.</title>
        <authorList>
            <person name="Whitman W."/>
        </authorList>
    </citation>
    <scope>NUCLEOTIDE SEQUENCE [LARGE SCALE GENOMIC DNA]</scope>
    <source>
        <strain evidence="2 3">CECT 8305</strain>
    </source>
</reference>
<dbReference type="CDD" id="cd02440">
    <property type="entry name" value="AdoMet_MTases"/>
    <property type="match status" value="1"/>
</dbReference>
<dbReference type="Gene3D" id="3.40.50.150">
    <property type="entry name" value="Vaccinia Virus protein VP39"/>
    <property type="match status" value="1"/>
</dbReference>
<dbReference type="RefSeq" id="WP_184569267.1">
    <property type="nucleotide sequence ID" value="NZ_JACHJL010000002.1"/>
</dbReference>
<dbReference type="SUPFAM" id="SSF53335">
    <property type="entry name" value="S-adenosyl-L-methionine-dependent methyltransferases"/>
    <property type="match status" value="1"/>
</dbReference>
<dbReference type="InterPro" id="IPR013216">
    <property type="entry name" value="Methyltransf_11"/>
</dbReference>
<evidence type="ECO:0000313" key="3">
    <source>
        <dbReference type="Proteomes" id="UP000588098"/>
    </source>
</evidence>
<dbReference type="InterPro" id="IPR029063">
    <property type="entry name" value="SAM-dependent_MTases_sf"/>
</dbReference>
<comment type="caution">
    <text evidence="2">The sequence shown here is derived from an EMBL/GenBank/DDBJ whole genome shotgun (WGS) entry which is preliminary data.</text>
</comment>
<name>A0A7W9UWN0_9ACTN</name>
<gene>
    <name evidence="2" type="ORF">FHS42_000989</name>
</gene>
<dbReference type="Pfam" id="PF08241">
    <property type="entry name" value="Methyltransf_11"/>
    <property type="match status" value="1"/>
</dbReference>
<organism evidence="2 3">
    <name type="scientific">Streptomyces zagrosensis</name>
    <dbReference type="NCBI Taxonomy" id="1042984"/>
    <lineage>
        <taxon>Bacteria</taxon>
        <taxon>Bacillati</taxon>
        <taxon>Actinomycetota</taxon>
        <taxon>Actinomycetes</taxon>
        <taxon>Kitasatosporales</taxon>
        <taxon>Streptomycetaceae</taxon>
        <taxon>Streptomyces</taxon>
    </lineage>
</organism>
<dbReference type="GO" id="GO:0008757">
    <property type="term" value="F:S-adenosylmethionine-dependent methyltransferase activity"/>
    <property type="evidence" value="ECO:0007669"/>
    <property type="project" value="InterPro"/>
</dbReference>
<dbReference type="EMBL" id="JACHJL010000002">
    <property type="protein sequence ID" value="MBB5933963.1"/>
    <property type="molecule type" value="Genomic_DNA"/>
</dbReference>
<keyword evidence="2" id="KW-0808">Transferase</keyword>
<evidence type="ECO:0000313" key="2">
    <source>
        <dbReference type="EMBL" id="MBB5933963.1"/>
    </source>
</evidence>
<accession>A0A7W9UWN0</accession>
<dbReference type="InterPro" id="IPR052939">
    <property type="entry name" value="23S_rRNA_MeTrnsfrase_RlmA"/>
</dbReference>
<evidence type="ECO:0000259" key="1">
    <source>
        <dbReference type="Pfam" id="PF08241"/>
    </source>
</evidence>
<dbReference type="PANTHER" id="PTHR43460:SF1">
    <property type="entry name" value="METHYLTRANSFERASE TYPE 11 DOMAIN-CONTAINING PROTEIN"/>
    <property type="match status" value="1"/>
</dbReference>
<keyword evidence="2" id="KW-0489">Methyltransferase</keyword>
<dbReference type="Proteomes" id="UP000588098">
    <property type="component" value="Unassembled WGS sequence"/>
</dbReference>
<keyword evidence="3" id="KW-1185">Reference proteome</keyword>
<feature type="domain" description="Methyltransferase type 11" evidence="1">
    <location>
        <begin position="54"/>
        <end position="140"/>
    </location>
</feature>
<sequence>MDYDELIDEGLTTPFEGWDFGVFRGRYAEASVTDLPWSYPQLVRDQLPAAASLLDLGTGGGEVLASLAPLPARTAATEGFAPNVPVARRRLEPMGIEVSEVGDDDQLPFADSAFDLIVSRHESYDPTEIRRVLAPGGVFVTQQVGGGDLAEVNQALGAPEHEYADWNLRAAAEELTAAGFTVTWEGEARLPATFHDIGALVLFLRITPWHVPDFTVERYAGPLRDLHSTMSAGQPLQALCHRFALVARP</sequence>
<dbReference type="PANTHER" id="PTHR43460">
    <property type="entry name" value="METHYLTRANSFERASE"/>
    <property type="match status" value="1"/>
</dbReference>